<sequence length="752" mass="76937">MLGEALLPASPTPRPRKPPIPQWQERTLVVGGVAAVVLIPLLLLVYEPRHSSTGTLPFHSALGCMLLVGWISGRATDFLFGLPPLLGYMAFGYAFRSIEGLAMTAARPYVLKLAFILILMRAGLEIQPRDLTPFTVALGMLPFAADALAASLAAAHLFALSPLEAAAFGAIVCALGDGIVIPRMIDLCMRARGGQPALARAVLTAAPIECTTALFFYGTVAELLAARPSPGTTDGSAVAASHESSQPPWPAQAALVLARLCGTLLVSAGLAHVFALLLGARRRIQWRSGKQLFNGTQTEELVVMLAAALLAYGMAAMLPMPARFRPSAPPDGAPAEALVEADLAVVATLFFFARLRPAHTVLRVEESVGAVWTVAALFLFVSLGSNLTLPRTGLSRPSGSHAQLGGAGEGGGGALAGAGPPRVCALLIPLAAGLCARAFAALAVLMASASTRGVAPKLDANGVRGRGGGLGSAVAALRHGMREAAFYLAATLPRATLQGVLGGLPLQNAIVSTHVGELYHAAAACTVVLLAPLGVVAQELLCERLLATVAPDLHETATSPPPPPWAPPPLDARERSAHGGKTRGTAPPVGAGREAAGTRSGAGPARGWWLAETAGALNNWAHAARWLSHNDTAPLIAATAEAQAGAQAGEVTSEGATFEHAPPGAAARSSDCDAAPCAQAGADATSERGVPLEMPPGLERTLSVSLLYTDGPTLPAAGAVVSSFSAASVAGRASWPASGLNRRAQTIPRLLP</sequence>
<feature type="transmembrane region" description="Helical" evidence="2">
    <location>
        <begin position="107"/>
        <end position="124"/>
    </location>
</feature>
<evidence type="ECO:0008006" key="5">
    <source>
        <dbReference type="Google" id="ProtNLM"/>
    </source>
</evidence>
<dbReference type="OrthoDB" id="423807at2759"/>
<feature type="transmembrane region" description="Helical" evidence="2">
    <location>
        <begin position="78"/>
        <end position="95"/>
    </location>
</feature>
<feature type="transmembrane region" description="Helical" evidence="2">
    <location>
        <begin position="52"/>
        <end position="71"/>
    </location>
</feature>
<feature type="transmembrane region" description="Helical" evidence="2">
    <location>
        <begin position="136"/>
        <end position="159"/>
    </location>
</feature>
<protein>
    <recommendedName>
        <fullName evidence="5">Cation/H+ exchanger domain-containing protein</fullName>
    </recommendedName>
</protein>
<feature type="region of interest" description="Disordered" evidence="1">
    <location>
        <begin position="554"/>
        <end position="604"/>
    </location>
</feature>
<keyword evidence="2" id="KW-1133">Transmembrane helix</keyword>
<evidence type="ECO:0000256" key="1">
    <source>
        <dbReference type="SAM" id="MobiDB-lite"/>
    </source>
</evidence>
<keyword evidence="2" id="KW-0472">Membrane</keyword>
<evidence type="ECO:0000313" key="3">
    <source>
        <dbReference type="EMBL" id="KAG8457147.1"/>
    </source>
</evidence>
<feature type="transmembrane region" description="Helical" evidence="2">
    <location>
        <begin position="165"/>
        <end position="185"/>
    </location>
</feature>
<reference evidence="3" key="1">
    <citation type="submission" date="2021-05" db="EMBL/GenBank/DDBJ databases">
        <title>The genome of the haptophyte Pavlova lutheri (Diacronema luteri, Pavlovales) - a model for lipid biosynthesis in eukaryotic algae.</title>
        <authorList>
            <person name="Hulatt C.J."/>
            <person name="Posewitz M.C."/>
        </authorList>
    </citation>
    <scope>NUCLEOTIDE SEQUENCE</scope>
    <source>
        <strain evidence="3">NIVA-4/92</strain>
    </source>
</reference>
<organism evidence="3 4">
    <name type="scientific">Diacronema lutheri</name>
    <name type="common">Unicellular marine alga</name>
    <name type="synonym">Monochrysis lutheri</name>
    <dbReference type="NCBI Taxonomy" id="2081491"/>
    <lineage>
        <taxon>Eukaryota</taxon>
        <taxon>Haptista</taxon>
        <taxon>Haptophyta</taxon>
        <taxon>Pavlovophyceae</taxon>
        <taxon>Pavlovales</taxon>
        <taxon>Pavlovaceae</taxon>
        <taxon>Diacronema</taxon>
    </lineage>
</organism>
<proteinExistence type="predicted"/>
<evidence type="ECO:0000313" key="4">
    <source>
        <dbReference type="Proteomes" id="UP000751190"/>
    </source>
</evidence>
<dbReference type="InterPro" id="IPR051843">
    <property type="entry name" value="CPA1_transporter"/>
</dbReference>
<dbReference type="Proteomes" id="UP000751190">
    <property type="component" value="Unassembled WGS sequence"/>
</dbReference>
<gene>
    <name evidence="3" type="ORF">KFE25_004114</name>
</gene>
<feature type="compositionally biased region" description="Pro residues" evidence="1">
    <location>
        <begin position="559"/>
        <end position="570"/>
    </location>
</feature>
<feature type="transmembrane region" description="Helical" evidence="2">
    <location>
        <begin position="197"/>
        <end position="217"/>
    </location>
</feature>
<accession>A0A8J6BZM5</accession>
<feature type="transmembrane region" description="Helical" evidence="2">
    <location>
        <begin position="27"/>
        <end position="46"/>
    </location>
</feature>
<feature type="transmembrane region" description="Helical" evidence="2">
    <location>
        <begin position="301"/>
        <end position="318"/>
    </location>
</feature>
<comment type="caution">
    <text evidence="3">The sequence shown here is derived from an EMBL/GenBank/DDBJ whole genome shotgun (WGS) entry which is preliminary data.</text>
</comment>
<feature type="transmembrane region" description="Helical" evidence="2">
    <location>
        <begin position="338"/>
        <end position="355"/>
    </location>
</feature>
<dbReference type="EMBL" id="JAGTXO010000080">
    <property type="protein sequence ID" value="KAG8457147.1"/>
    <property type="molecule type" value="Genomic_DNA"/>
</dbReference>
<dbReference type="PANTHER" id="PTHR31102">
    <property type="match status" value="1"/>
</dbReference>
<dbReference type="AlphaFoldDB" id="A0A8J6BZM5"/>
<feature type="transmembrane region" description="Helical" evidence="2">
    <location>
        <begin position="367"/>
        <end position="389"/>
    </location>
</feature>
<name>A0A8J6BZM5_DIALT</name>
<feature type="transmembrane region" description="Helical" evidence="2">
    <location>
        <begin position="256"/>
        <end position="280"/>
    </location>
</feature>
<dbReference type="PANTHER" id="PTHR31102:SF1">
    <property type="entry name" value="CATION_H+ EXCHANGER DOMAIN-CONTAINING PROTEIN"/>
    <property type="match status" value="1"/>
</dbReference>
<keyword evidence="2" id="KW-0812">Transmembrane</keyword>
<feature type="region of interest" description="Disordered" evidence="1">
    <location>
        <begin position="1"/>
        <end position="20"/>
    </location>
</feature>
<keyword evidence="4" id="KW-1185">Reference proteome</keyword>
<evidence type="ECO:0000256" key="2">
    <source>
        <dbReference type="SAM" id="Phobius"/>
    </source>
</evidence>
<feature type="compositionally biased region" description="Pro residues" evidence="1">
    <location>
        <begin position="10"/>
        <end position="20"/>
    </location>
</feature>